<feature type="region of interest" description="Disordered" evidence="1">
    <location>
        <begin position="21"/>
        <end position="51"/>
    </location>
</feature>
<comment type="caution">
    <text evidence="2">The sequence shown here is derived from an EMBL/GenBank/DDBJ whole genome shotgun (WGS) entry which is preliminary data.</text>
</comment>
<name>A0ABV7A013_9PROT</name>
<dbReference type="PANTHER" id="PTHR33361">
    <property type="entry name" value="GLR0591 PROTEIN"/>
    <property type="match status" value="1"/>
</dbReference>
<organism evidence="2 3">
    <name type="scientific">Hyphobacterium vulgare</name>
    <dbReference type="NCBI Taxonomy" id="1736751"/>
    <lineage>
        <taxon>Bacteria</taxon>
        <taxon>Pseudomonadati</taxon>
        <taxon>Pseudomonadota</taxon>
        <taxon>Alphaproteobacteria</taxon>
        <taxon>Maricaulales</taxon>
        <taxon>Maricaulaceae</taxon>
        <taxon>Hyphobacterium</taxon>
    </lineage>
</organism>
<proteinExistence type="predicted"/>
<dbReference type="Proteomes" id="UP001595379">
    <property type="component" value="Unassembled WGS sequence"/>
</dbReference>
<accession>A0ABV7A013</accession>
<evidence type="ECO:0000313" key="3">
    <source>
        <dbReference type="Proteomes" id="UP001595379"/>
    </source>
</evidence>
<keyword evidence="3" id="KW-1185">Reference proteome</keyword>
<feature type="compositionally biased region" description="Low complexity" evidence="1">
    <location>
        <begin position="28"/>
        <end position="47"/>
    </location>
</feature>
<gene>
    <name evidence="2" type="ORF">ACFOOR_13500</name>
</gene>
<dbReference type="Pfam" id="PF05960">
    <property type="entry name" value="DUF885"/>
    <property type="match status" value="1"/>
</dbReference>
<protein>
    <submittedName>
        <fullName evidence="2">DUF885 domain-containing protein</fullName>
    </submittedName>
</protein>
<evidence type="ECO:0000256" key="1">
    <source>
        <dbReference type="SAM" id="MobiDB-lite"/>
    </source>
</evidence>
<dbReference type="InterPro" id="IPR010281">
    <property type="entry name" value="DUF885"/>
</dbReference>
<dbReference type="RefSeq" id="WP_343163115.1">
    <property type="nucleotide sequence ID" value="NZ_JBHRSV010000028.1"/>
</dbReference>
<evidence type="ECO:0000313" key="2">
    <source>
        <dbReference type="EMBL" id="MFC2927126.1"/>
    </source>
</evidence>
<dbReference type="EMBL" id="JBHRSV010000028">
    <property type="protein sequence ID" value="MFC2927126.1"/>
    <property type="molecule type" value="Genomic_DNA"/>
</dbReference>
<dbReference type="PROSITE" id="PS51257">
    <property type="entry name" value="PROKAR_LIPOPROTEIN"/>
    <property type="match status" value="1"/>
</dbReference>
<sequence>MRAFLISVSAAALLAACGNPESEDANTAAEPAASSEAATPEAGAGTEVSAEAQAAETERLNAFFQEVFERELALSPQGQTYLGMIDDNDAYGRWDDVSDAAFEAGMDRARGDLERLRNDFDYDLLTEEAQVSYRFFEFVQENTLDQGDFRDQTYIFTQFFGPHSDMPSLLIGYHRVNSADQARAYVSRLQGLGPAIAQLAAQARARAEAGVQPPEFAYPVIINTARGLITGAPFDETGADSPLWADLQQKTNALDIPQEERDAILDAGRAALIDSVQPAYEALIAEMERQAGTVGDEDGVWHLPRGEAYYAAQLRNYTTRDDMSAEDIHQLGLSEVDRIHEEMRGIMQEVGFEGSLQDFFAHLRESPEFYYEDSDAGRERYLAEATAMIDTMREEIPAYFGRLPQAEMEVRAVEPYRIETATGAFYEPGPLDRSAPAAYYVNLAHMDELPVYQMETLAYHEGIPGHHLQSAIAQELDNVPMFQRVTWYSAYGEGWALYSERLGKDMGMFTDPYQDFGRLSYEVFRAARLVVDTGIHHHRWTEEQAAAYMLENTPMTAGDIQNEIRRYIVWPGQAVSYKVGMETILDLRQRAMEALGEDFDYREFHDVVLGNGSVPLTLLSELVDEYIADNQNG</sequence>
<dbReference type="PANTHER" id="PTHR33361:SF16">
    <property type="entry name" value="DUF885 DOMAIN-CONTAINING PROTEIN"/>
    <property type="match status" value="1"/>
</dbReference>
<reference evidence="3" key="1">
    <citation type="journal article" date="2019" name="Int. J. Syst. Evol. Microbiol.">
        <title>The Global Catalogue of Microorganisms (GCM) 10K type strain sequencing project: providing services to taxonomists for standard genome sequencing and annotation.</title>
        <authorList>
            <consortium name="The Broad Institute Genomics Platform"/>
            <consortium name="The Broad Institute Genome Sequencing Center for Infectious Disease"/>
            <person name="Wu L."/>
            <person name="Ma J."/>
        </authorList>
    </citation>
    <scope>NUCLEOTIDE SEQUENCE [LARGE SCALE GENOMIC DNA]</scope>
    <source>
        <strain evidence="3">KCTC 52487</strain>
    </source>
</reference>